<dbReference type="NCBIfam" id="TIGR01169">
    <property type="entry name" value="rplA_bact"/>
    <property type="match status" value="1"/>
</dbReference>
<dbReference type="GO" id="GO:0003735">
    <property type="term" value="F:structural constituent of ribosome"/>
    <property type="evidence" value="ECO:0007669"/>
    <property type="project" value="InterPro"/>
</dbReference>
<evidence type="ECO:0000256" key="9">
    <source>
        <dbReference type="ARBA" id="ARBA00035241"/>
    </source>
</evidence>
<dbReference type="InterPro" id="IPR023673">
    <property type="entry name" value="Ribosomal_uL1_CS"/>
</dbReference>
<dbReference type="PANTHER" id="PTHR36427:SF3">
    <property type="entry name" value="LARGE RIBOSOMAL SUBUNIT PROTEIN UL1M"/>
    <property type="match status" value="1"/>
</dbReference>
<evidence type="ECO:0000256" key="4">
    <source>
        <dbReference type="ARBA" id="ARBA00022730"/>
    </source>
</evidence>
<dbReference type="RefSeq" id="WP_119754538.1">
    <property type="nucleotide sequence ID" value="NZ_CP032382.1"/>
</dbReference>
<dbReference type="OrthoDB" id="9803740at2"/>
<evidence type="ECO:0000256" key="6">
    <source>
        <dbReference type="ARBA" id="ARBA00022884"/>
    </source>
</evidence>
<name>A0A385SHQ2_9BACT</name>
<evidence type="ECO:0000313" key="12">
    <source>
        <dbReference type="EMBL" id="AYB31263.1"/>
    </source>
</evidence>
<evidence type="ECO:0000256" key="8">
    <source>
        <dbReference type="ARBA" id="ARBA00023274"/>
    </source>
</evidence>
<keyword evidence="6 10" id="KW-0694">RNA-binding</keyword>
<dbReference type="GO" id="GO:0006417">
    <property type="term" value="P:regulation of translation"/>
    <property type="evidence" value="ECO:0007669"/>
    <property type="project" value="UniProtKB-KW"/>
</dbReference>
<dbReference type="GO" id="GO:0019843">
    <property type="term" value="F:rRNA binding"/>
    <property type="evidence" value="ECO:0007669"/>
    <property type="project" value="UniProtKB-UniRule"/>
</dbReference>
<keyword evidence="13" id="KW-1185">Reference proteome</keyword>
<dbReference type="Gene3D" id="3.30.190.20">
    <property type="match status" value="1"/>
</dbReference>
<sequence length="234" mass="25048">MAKISKNRKAVLAKYNPEKEYSLEDASKLVKEITFAKFDSSVDVDIRLGVDPKKSDQMVRGVVALPHGIGKDVRVLVLCTPDKVQEAKDAGAEHVGLDDFLQKIEGGWTDIDVIICTPTVMAKVGKLGKILGPRGLMPNPKSGTVTLEVGKAVKEVKAGKIDFKIDKQGIIHCSVGKASFSADKIRDNVAEMINVIAKLKPASAKGAYFQSITLSTTMSPGITVDTNSVAGVKQ</sequence>
<keyword evidence="5 10" id="KW-0810">Translation regulation</keyword>
<keyword evidence="3 10" id="KW-0820">tRNA-binding</keyword>
<organism evidence="12 13">
    <name type="scientific">Chryseolinea soli</name>
    <dbReference type="NCBI Taxonomy" id="2321403"/>
    <lineage>
        <taxon>Bacteria</taxon>
        <taxon>Pseudomonadati</taxon>
        <taxon>Bacteroidota</taxon>
        <taxon>Cytophagia</taxon>
        <taxon>Cytophagales</taxon>
        <taxon>Fulvivirgaceae</taxon>
        <taxon>Chryseolinea</taxon>
    </lineage>
</organism>
<evidence type="ECO:0000256" key="11">
    <source>
        <dbReference type="RuleBase" id="RU000659"/>
    </source>
</evidence>
<dbReference type="EMBL" id="CP032382">
    <property type="protein sequence ID" value="AYB31263.1"/>
    <property type="molecule type" value="Genomic_DNA"/>
</dbReference>
<comment type="subunit">
    <text evidence="10">Part of the 50S ribosomal subunit.</text>
</comment>
<comment type="similarity">
    <text evidence="1 10 11">Belongs to the universal ribosomal protein uL1 family.</text>
</comment>
<evidence type="ECO:0000256" key="7">
    <source>
        <dbReference type="ARBA" id="ARBA00022980"/>
    </source>
</evidence>
<dbReference type="InterPro" id="IPR028364">
    <property type="entry name" value="Ribosomal_uL1/biogenesis"/>
</dbReference>
<dbReference type="AlphaFoldDB" id="A0A385SHQ2"/>
<dbReference type="GO" id="GO:0000049">
    <property type="term" value="F:tRNA binding"/>
    <property type="evidence" value="ECO:0007669"/>
    <property type="project" value="UniProtKB-KW"/>
</dbReference>
<dbReference type="InterPro" id="IPR005878">
    <property type="entry name" value="Ribosom_uL1_bac-type"/>
</dbReference>
<keyword evidence="4 10" id="KW-0699">rRNA-binding</keyword>
<dbReference type="HAMAP" id="MF_01318_B">
    <property type="entry name" value="Ribosomal_uL1_B"/>
    <property type="match status" value="1"/>
</dbReference>
<dbReference type="Proteomes" id="UP000266183">
    <property type="component" value="Chromosome"/>
</dbReference>
<evidence type="ECO:0000256" key="3">
    <source>
        <dbReference type="ARBA" id="ARBA00022555"/>
    </source>
</evidence>
<dbReference type="SUPFAM" id="SSF56808">
    <property type="entry name" value="Ribosomal protein L1"/>
    <property type="match status" value="1"/>
</dbReference>
<gene>
    <name evidence="10" type="primary">rplA</name>
    <name evidence="12" type="ORF">D4L85_12050</name>
</gene>
<dbReference type="InterPro" id="IPR016095">
    <property type="entry name" value="Ribosomal_uL1_3-a/b-sand"/>
</dbReference>
<reference evidence="13" key="1">
    <citation type="submission" date="2018-09" db="EMBL/GenBank/DDBJ databases">
        <title>Chryseolinea sp. KIS68-18 isolated from soil.</title>
        <authorList>
            <person name="Weon H.-Y."/>
            <person name="Kwon S.-W."/>
            <person name="Lee S.A."/>
        </authorList>
    </citation>
    <scope>NUCLEOTIDE SEQUENCE [LARGE SCALE GENOMIC DNA]</scope>
    <source>
        <strain evidence="13">KIS68-18</strain>
    </source>
</reference>
<accession>A0A385SHQ2</accession>
<dbReference type="CDD" id="cd00403">
    <property type="entry name" value="Ribosomal_L1"/>
    <property type="match status" value="1"/>
</dbReference>
<comment type="function">
    <text evidence="10">Protein L1 is also a translational repressor protein, it controls the translation of the L11 operon by binding to its mRNA.</text>
</comment>
<evidence type="ECO:0000256" key="10">
    <source>
        <dbReference type="HAMAP-Rule" id="MF_01318"/>
    </source>
</evidence>
<evidence type="ECO:0000256" key="2">
    <source>
        <dbReference type="ARBA" id="ARBA00022491"/>
    </source>
</evidence>
<evidence type="ECO:0000256" key="1">
    <source>
        <dbReference type="ARBA" id="ARBA00010531"/>
    </source>
</evidence>
<comment type="function">
    <text evidence="10">Binds directly to 23S rRNA. The L1 stalk is quite mobile in the ribosome, and is involved in E site tRNA release.</text>
</comment>
<dbReference type="PROSITE" id="PS01199">
    <property type="entry name" value="RIBOSOMAL_L1"/>
    <property type="match status" value="1"/>
</dbReference>
<dbReference type="FunFam" id="3.40.50.790:FF:000001">
    <property type="entry name" value="50S ribosomal protein L1"/>
    <property type="match status" value="1"/>
</dbReference>
<dbReference type="Pfam" id="PF00687">
    <property type="entry name" value="Ribosomal_L1"/>
    <property type="match status" value="1"/>
</dbReference>
<dbReference type="PIRSF" id="PIRSF002155">
    <property type="entry name" value="Ribosomal_L1"/>
    <property type="match status" value="1"/>
</dbReference>
<dbReference type="InterPro" id="IPR023674">
    <property type="entry name" value="Ribosomal_uL1-like"/>
</dbReference>
<dbReference type="GO" id="GO:0015934">
    <property type="term" value="C:large ribosomal subunit"/>
    <property type="evidence" value="ECO:0007669"/>
    <property type="project" value="InterPro"/>
</dbReference>
<dbReference type="KEGG" id="chk:D4L85_12050"/>
<keyword evidence="8 10" id="KW-0687">Ribonucleoprotein</keyword>
<keyword evidence="2 10" id="KW-0678">Repressor</keyword>
<keyword evidence="7 10" id="KW-0689">Ribosomal protein</keyword>
<protein>
    <recommendedName>
        <fullName evidence="9 10">Large ribosomal subunit protein uL1</fullName>
    </recommendedName>
</protein>
<evidence type="ECO:0000256" key="5">
    <source>
        <dbReference type="ARBA" id="ARBA00022845"/>
    </source>
</evidence>
<evidence type="ECO:0000313" key="13">
    <source>
        <dbReference type="Proteomes" id="UP000266183"/>
    </source>
</evidence>
<dbReference type="InterPro" id="IPR002143">
    <property type="entry name" value="Ribosomal_uL1"/>
</dbReference>
<dbReference type="Gene3D" id="3.40.50.790">
    <property type="match status" value="1"/>
</dbReference>
<proteinExistence type="inferred from homology"/>
<dbReference type="PANTHER" id="PTHR36427">
    <property type="entry name" value="54S RIBOSOMAL PROTEIN L1, MITOCHONDRIAL"/>
    <property type="match status" value="1"/>
</dbReference>
<dbReference type="GO" id="GO:0006412">
    <property type="term" value="P:translation"/>
    <property type="evidence" value="ECO:0007669"/>
    <property type="project" value="UniProtKB-UniRule"/>
</dbReference>